<evidence type="ECO:0000256" key="6">
    <source>
        <dbReference type="ARBA" id="ARBA00023136"/>
    </source>
</evidence>
<dbReference type="Proteomes" id="UP000324832">
    <property type="component" value="Unassembled WGS sequence"/>
</dbReference>
<evidence type="ECO:0000313" key="10">
    <source>
        <dbReference type="Proteomes" id="UP000324832"/>
    </source>
</evidence>
<evidence type="ECO:0008006" key="11">
    <source>
        <dbReference type="Google" id="ProtNLM"/>
    </source>
</evidence>
<evidence type="ECO:0000256" key="2">
    <source>
        <dbReference type="ARBA" id="ARBA00022606"/>
    </source>
</evidence>
<keyword evidence="3" id="KW-0812">Transmembrane</keyword>
<keyword evidence="6" id="KW-0472">Membrane</keyword>
<dbReference type="Pfam" id="PF02949">
    <property type="entry name" value="7tm_6"/>
    <property type="match status" value="1"/>
</dbReference>
<evidence type="ECO:0000256" key="1">
    <source>
        <dbReference type="ARBA" id="ARBA00004141"/>
    </source>
</evidence>
<evidence type="ECO:0000256" key="7">
    <source>
        <dbReference type="ARBA" id="ARBA00023170"/>
    </source>
</evidence>
<keyword evidence="7" id="KW-0675">Receptor</keyword>
<evidence type="ECO:0000256" key="3">
    <source>
        <dbReference type="ARBA" id="ARBA00022692"/>
    </source>
</evidence>
<dbReference type="GO" id="GO:0004984">
    <property type="term" value="F:olfactory receptor activity"/>
    <property type="evidence" value="ECO:0007669"/>
    <property type="project" value="InterPro"/>
</dbReference>
<proteinExistence type="predicted"/>
<keyword evidence="4" id="KW-0552">Olfaction</keyword>
<reference evidence="9 10" key="1">
    <citation type="submission" date="2017-07" db="EMBL/GenBank/DDBJ databases">
        <authorList>
            <person name="Talla V."/>
            <person name="Backstrom N."/>
        </authorList>
    </citation>
    <scope>NUCLEOTIDE SEQUENCE [LARGE SCALE GENOMIC DNA]</scope>
</reference>
<dbReference type="InterPro" id="IPR004117">
    <property type="entry name" value="7tm6_olfct_rcpt"/>
</dbReference>
<evidence type="ECO:0000256" key="5">
    <source>
        <dbReference type="ARBA" id="ARBA00022989"/>
    </source>
</evidence>
<gene>
    <name evidence="9" type="ORF">LSINAPIS_LOCUS6650</name>
</gene>
<sequence>MSPFVAYFSSCEYRYLIKNGSAPYPEIISPWVPLDKSKGIGYCMIYKVTQFCPLSSYVYSLTVSNDVYRSAWWSLDAHERRNMLLLAAQINKTVVFNAGLFATLSVATFMTVSKSIYGICFVASFQFLPLGDMSTPGPSQKTPCLCTISCIIIAKE</sequence>
<keyword evidence="2" id="KW-0716">Sensory transduction</keyword>
<keyword evidence="5" id="KW-1133">Transmembrane helix</keyword>
<keyword evidence="8" id="KW-0807">Transducer</keyword>
<evidence type="ECO:0000256" key="8">
    <source>
        <dbReference type="ARBA" id="ARBA00023224"/>
    </source>
</evidence>
<dbReference type="GO" id="GO:0016020">
    <property type="term" value="C:membrane"/>
    <property type="evidence" value="ECO:0007669"/>
    <property type="project" value="UniProtKB-SubCell"/>
</dbReference>
<evidence type="ECO:0000313" key="9">
    <source>
        <dbReference type="EMBL" id="VVC94770.1"/>
    </source>
</evidence>
<dbReference type="GO" id="GO:0007165">
    <property type="term" value="P:signal transduction"/>
    <property type="evidence" value="ECO:0007669"/>
    <property type="project" value="UniProtKB-KW"/>
</dbReference>
<evidence type="ECO:0000256" key="4">
    <source>
        <dbReference type="ARBA" id="ARBA00022725"/>
    </source>
</evidence>
<name>A0A5E4QAY5_9NEOP</name>
<dbReference type="EMBL" id="FZQP02002114">
    <property type="protein sequence ID" value="VVC94770.1"/>
    <property type="molecule type" value="Genomic_DNA"/>
</dbReference>
<comment type="subcellular location">
    <subcellularLocation>
        <location evidence="1">Membrane</location>
        <topology evidence="1">Multi-pass membrane protein</topology>
    </subcellularLocation>
</comment>
<accession>A0A5E4QAY5</accession>
<organism evidence="9 10">
    <name type="scientific">Leptidea sinapis</name>
    <dbReference type="NCBI Taxonomy" id="189913"/>
    <lineage>
        <taxon>Eukaryota</taxon>
        <taxon>Metazoa</taxon>
        <taxon>Ecdysozoa</taxon>
        <taxon>Arthropoda</taxon>
        <taxon>Hexapoda</taxon>
        <taxon>Insecta</taxon>
        <taxon>Pterygota</taxon>
        <taxon>Neoptera</taxon>
        <taxon>Endopterygota</taxon>
        <taxon>Lepidoptera</taxon>
        <taxon>Glossata</taxon>
        <taxon>Ditrysia</taxon>
        <taxon>Papilionoidea</taxon>
        <taxon>Pieridae</taxon>
        <taxon>Dismorphiinae</taxon>
        <taxon>Leptidea</taxon>
    </lineage>
</organism>
<keyword evidence="10" id="KW-1185">Reference proteome</keyword>
<protein>
    <recommendedName>
        <fullName evidence="11">Odorant receptor</fullName>
    </recommendedName>
</protein>
<dbReference type="GO" id="GO:0005549">
    <property type="term" value="F:odorant binding"/>
    <property type="evidence" value="ECO:0007669"/>
    <property type="project" value="InterPro"/>
</dbReference>
<dbReference type="AlphaFoldDB" id="A0A5E4QAY5"/>